<reference evidence="2" key="1">
    <citation type="submission" date="2022-07" db="EMBL/GenBank/DDBJ databases">
        <title>Complete Genome Sequence of the Radioresistant Bacterium Deinococcus aetherius ST0316, Isolated from the Air Dust collected in Lower Stratosphere above Japan.</title>
        <authorList>
            <person name="Satoh K."/>
            <person name="Hagiwara K."/>
            <person name="Katsumata K."/>
            <person name="Kubo A."/>
            <person name="Yokobori S."/>
            <person name="Yamagishi A."/>
            <person name="Oono Y."/>
            <person name="Narumi I."/>
        </authorList>
    </citation>
    <scope>NUCLEOTIDE SEQUENCE</scope>
    <source>
        <strain evidence="2">ST0316</strain>
    </source>
</reference>
<proteinExistence type="predicted"/>
<evidence type="ECO:0000313" key="3">
    <source>
        <dbReference type="Proteomes" id="UP001064971"/>
    </source>
</evidence>
<gene>
    <name evidence="2" type="ORF">DAETH_26480</name>
</gene>
<evidence type="ECO:0000313" key="2">
    <source>
        <dbReference type="EMBL" id="BDP42679.1"/>
    </source>
</evidence>
<accession>A0ABM8AFV2</accession>
<protein>
    <submittedName>
        <fullName evidence="2">Uncharacterized protein</fullName>
    </submittedName>
</protein>
<keyword evidence="3" id="KW-1185">Reference proteome</keyword>
<dbReference type="Proteomes" id="UP001064971">
    <property type="component" value="Chromosome"/>
</dbReference>
<evidence type="ECO:0000256" key="1">
    <source>
        <dbReference type="SAM" id="MobiDB-lite"/>
    </source>
</evidence>
<dbReference type="RefSeq" id="WP_264775364.1">
    <property type="nucleotide sequence ID" value="NZ_AP026560.1"/>
</dbReference>
<organism evidence="2 3">
    <name type="scientific">Deinococcus aetherius</name>
    <dbReference type="NCBI Taxonomy" id="200252"/>
    <lineage>
        <taxon>Bacteria</taxon>
        <taxon>Thermotogati</taxon>
        <taxon>Deinococcota</taxon>
        <taxon>Deinococci</taxon>
        <taxon>Deinococcales</taxon>
        <taxon>Deinococcaceae</taxon>
        <taxon>Deinococcus</taxon>
    </lineage>
</organism>
<sequence>MRKDPKDPGVGEGPVNGEGMEERIGSEVGVESPGDAVVTLPARDDSHPETLGGWTRFAQARDRILDEYDELFRRLADA</sequence>
<dbReference type="EMBL" id="AP026560">
    <property type="protein sequence ID" value="BDP42679.1"/>
    <property type="molecule type" value="Genomic_DNA"/>
</dbReference>
<feature type="region of interest" description="Disordered" evidence="1">
    <location>
        <begin position="1"/>
        <end position="47"/>
    </location>
</feature>
<name>A0ABM8AFV2_9DEIO</name>